<proteinExistence type="inferred from homology"/>
<reference evidence="22 23" key="1">
    <citation type="submission" date="2023-05" db="EMBL/GenBank/DDBJ databases">
        <title>Sedimentitalea sp. nov. JM2-8.</title>
        <authorList>
            <person name="Huang J."/>
        </authorList>
    </citation>
    <scope>NUCLEOTIDE SEQUENCE [LARGE SCALE GENOMIC DNA]</scope>
    <source>
        <strain evidence="22 23">JM2-8</strain>
    </source>
</reference>
<keyword evidence="10 17" id="KW-0520">NAD</keyword>
<feature type="binding site" evidence="18">
    <location>
        <begin position="62"/>
        <end position="66"/>
    </location>
    <ligand>
        <name>(6S)-NADPHX</name>
        <dbReference type="ChEBI" id="CHEBI:64076"/>
    </ligand>
</feature>
<evidence type="ECO:0000259" key="21">
    <source>
        <dbReference type="PROSITE" id="PS51385"/>
    </source>
</evidence>
<dbReference type="Proteomes" id="UP001227126">
    <property type="component" value="Unassembled WGS sequence"/>
</dbReference>
<comment type="caution">
    <text evidence="18">Lacks conserved residue(s) required for the propagation of feature annotation.</text>
</comment>
<comment type="function">
    <text evidence="17">Catalyzes the dehydration of the S-form of NAD(P)HX at the expense of ADP, which is converted to AMP. Together with NAD(P)HX epimerase, which catalyzes the epimerization of the S- and R-forms, the enzyme allows the repair of both epimers of NAD(P)HX, a damaged form of NAD(P)H that is a result of enzymatic or heat-dependent hydration.</text>
</comment>
<dbReference type="InterPro" id="IPR004443">
    <property type="entry name" value="YjeF_N_dom"/>
</dbReference>
<dbReference type="HAMAP" id="MF_01966">
    <property type="entry name" value="NADHX_epimerase"/>
    <property type="match status" value="1"/>
</dbReference>
<name>A0ABT7FCG4_9RHOB</name>
<accession>A0ABT7FCG4</accession>
<evidence type="ECO:0000313" key="23">
    <source>
        <dbReference type="Proteomes" id="UP001227126"/>
    </source>
</evidence>
<dbReference type="NCBIfam" id="TIGR00196">
    <property type="entry name" value="yjeF_cterm"/>
    <property type="match status" value="1"/>
</dbReference>
<gene>
    <name evidence="18" type="primary">nnrE</name>
    <name evidence="17" type="synonym">nnrD</name>
    <name evidence="22" type="ORF">QO034_06765</name>
</gene>
<dbReference type="PROSITE" id="PS51385">
    <property type="entry name" value="YJEF_N"/>
    <property type="match status" value="1"/>
</dbReference>
<dbReference type="SUPFAM" id="SSF53613">
    <property type="entry name" value="Ribokinase-like"/>
    <property type="match status" value="1"/>
</dbReference>
<evidence type="ECO:0000256" key="10">
    <source>
        <dbReference type="ARBA" id="ARBA00023027"/>
    </source>
</evidence>
<dbReference type="EC" id="5.1.99.6" evidence="19"/>
<keyword evidence="6 17" id="KW-0547">Nucleotide-binding</keyword>
<evidence type="ECO:0000256" key="6">
    <source>
        <dbReference type="ARBA" id="ARBA00022741"/>
    </source>
</evidence>
<comment type="function">
    <text evidence="18">Catalyzes the epimerization of the S- and R-forms of NAD(P)HX, a damaged form of NAD(P)H that is a result of enzymatic or heat-dependent hydration. This is a prerequisite for the S-specific NAD(P)H-hydrate dehydratase to allow the repair of both epimers of NAD(P)HX.</text>
</comment>
<feature type="binding site" evidence="17">
    <location>
        <begin position="426"/>
        <end position="430"/>
    </location>
    <ligand>
        <name>AMP</name>
        <dbReference type="ChEBI" id="CHEBI:456215"/>
    </ligand>
</feature>
<evidence type="ECO:0000256" key="13">
    <source>
        <dbReference type="ARBA" id="ARBA00023268"/>
    </source>
</evidence>
<comment type="similarity">
    <text evidence="18">Belongs to the NnrE/AIBP family.</text>
</comment>
<evidence type="ECO:0000256" key="3">
    <source>
        <dbReference type="ARBA" id="ARBA00006001"/>
    </source>
</evidence>
<dbReference type="InterPro" id="IPR030677">
    <property type="entry name" value="Nnr"/>
</dbReference>
<feature type="binding site" evidence="18">
    <location>
        <position position="166"/>
    </location>
    <ligand>
        <name>(6S)-NADPHX</name>
        <dbReference type="ChEBI" id="CHEBI:64076"/>
    </ligand>
</feature>
<protein>
    <recommendedName>
        <fullName evidence="19">Bifunctional NAD(P)H-hydrate repair enzyme</fullName>
    </recommendedName>
    <alternativeName>
        <fullName evidence="19">Nicotinamide nucleotide repair protein</fullName>
    </alternativeName>
    <domain>
        <recommendedName>
            <fullName evidence="19">ADP-dependent (S)-NAD(P)H-hydrate dehydratase</fullName>
            <ecNumber evidence="19">4.2.1.136</ecNumber>
        </recommendedName>
        <alternativeName>
            <fullName evidence="19">ADP-dependent NAD(P)HX dehydratase</fullName>
        </alternativeName>
    </domain>
    <domain>
        <recommendedName>
            <fullName evidence="19">NAD(P)H-hydrate epimerase</fullName>
            <ecNumber evidence="19">5.1.99.6</ecNumber>
        </recommendedName>
    </domain>
</protein>
<dbReference type="EMBL" id="JASNJE010000006">
    <property type="protein sequence ID" value="MDK3072806.1"/>
    <property type="molecule type" value="Genomic_DNA"/>
</dbReference>
<feature type="domain" description="YjeF C-terminal" evidence="20">
    <location>
        <begin position="233"/>
        <end position="514"/>
    </location>
</feature>
<feature type="domain" description="YjeF N-terminal" evidence="21">
    <location>
        <begin position="10"/>
        <end position="223"/>
    </location>
</feature>
<comment type="caution">
    <text evidence="22">The sequence shown here is derived from an EMBL/GenBank/DDBJ whole genome shotgun (WGS) entry which is preliminary data.</text>
</comment>
<keyword evidence="5 18" id="KW-0479">Metal-binding</keyword>
<evidence type="ECO:0000256" key="18">
    <source>
        <dbReference type="HAMAP-Rule" id="MF_01966"/>
    </source>
</evidence>
<comment type="catalytic activity">
    <reaction evidence="16 17 19">
        <text>(6S)-NADPHX + ADP = AMP + phosphate + NADPH + H(+)</text>
        <dbReference type="Rhea" id="RHEA:32235"/>
        <dbReference type="ChEBI" id="CHEBI:15378"/>
        <dbReference type="ChEBI" id="CHEBI:43474"/>
        <dbReference type="ChEBI" id="CHEBI:57783"/>
        <dbReference type="ChEBI" id="CHEBI:64076"/>
        <dbReference type="ChEBI" id="CHEBI:456215"/>
        <dbReference type="ChEBI" id="CHEBI:456216"/>
        <dbReference type="EC" id="4.2.1.136"/>
    </reaction>
</comment>
<feature type="binding site" evidence="18">
    <location>
        <position position="129"/>
    </location>
    <ligand>
        <name>K(+)</name>
        <dbReference type="ChEBI" id="CHEBI:29103"/>
    </ligand>
</feature>
<comment type="catalytic activity">
    <reaction evidence="15 17 19">
        <text>(6S)-NADHX + ADP = AMP + phosphate + NADH + H(+)</text>
        <dbReference type="Rhea" id="RHEA:32223"/>
        <dbReference type="ChEBI" id="CHEBI:15378"/>
        <dbReference type="ChEBI" id="CHEBI:43474"/>
        <dbReference type="ChEBI" id="CHEBI:57945"/>
        <dbReference type="ChEBI" id="CHEBI:64074"/>
        <dbReference type="ChEBI" id="CHEBI:456215"/>
        <dbReference type="ChEBI" id="CHEBI:456216"/>
        <dbReference type="EC" id="4.2.1.136"/>
    </reaction>
</comment>
<feature type="binding site" evidence="17">
    <location>
        <position position="460"/>
    </location>
    <ligand>
        <name>(6S)-NADPHX</name>
        <dbReference type="ChEBI" id="CHEBI:64076"/>
    </ligand>
</feature>
<feature type="binding site" evidence="17">
    <location>
        <position position="459"/>
    </location>
    <ligand>
        <name>AMP</name>
        <dbReference type="ChEBI" id="CHEBI:456215"/>
    </ligand>
</feature>
<comment type="similarity">
    <text evidence="3 19">In the N-terminal section; belongs to the NnrE/AIBP family.</text>
</comment>
<keyword evidence="23" id="KW-1185">Reference proteome</keyword>
<comment type="catalytic activity">
    <reaction evidence="2 18 19">
        <text>(6R)-NADPHX = (6S)-NADPHX</text>
        <dbReference type="Rhea" id="RHEA:32227"/>
        <dbReference type="ChEBI" id="CHEBI:64076"/>
        <dbReference type="ChEBI" id="CHEBI:64077"/>
        <dbReference type="EC" id="5.1.99.6"/>
    </reaction>
</comment>
<dbReference type="InterPro" id="IPR036652">
    <property type="entry name" value="YjeF_N_dom_sf"/>
</dbReference>
<evidence type="ECO:0000256" key="9">
    <source>
        <dbReference type="ARBA" id="ARBA00022958"/>
    </source>
</evidence>
<feature type="binding site" evidence="18">
    <location>
        <position position="169"/>
    </location>
    <ligand>
        <name>K(+)</name>
        <dbReference type="ChEBI" id="CHEBI:29103"/>
    </ligand>
</feature>
<dbReference type="Pfam" id="PF03853">
    <property type="entry name" value="YjeF_N"/>
    <property type="match status" value="1"/>
</dbReference>
<evidence type="ECO:0000256" key="4">
    <source>
        <dbReference type="ARBA" id="ARBA00009524"/>
    </source>
</evidence>
<feature type="binding site" evidence="18">
    <location>
        <begin position="133"/>
        <end position="139"/>
    </location>
    <ligand>
        <name>(6S)-NADPHX</name>
        <dbReference type="ChEBI" id="CHEBI:64076"/>
    </ligand>
</feature>
<sequence>MAELLTAAEMRAVERDAIASGIVTGLELMERAGAGVVDAIFEEWPDLAQGSHKAVVLCGPGNNGGDGFVVARLLQQRGWTVTAHLMGEADRLPPDARTNHDLWIGMGPCLPLSDGSLGSVKSLPDLVVDALFGTGLARPVEGDAEFLLGNLDTLRRDFGVRSVAVDIPSGICSDSGKALGCFPKVDLTVSFHSEKLGHRLEQADTHSRRVVVKDIGLHHFDPEDERHDHVWCVEPPAADLLDKPVSGQKYTQGHALVLTGGAGRTGAARLAAMAALRVGAGLVTLGVPQSAMSEVANQITALMMIKVPDAETLGELLWDTRLNALCLGPGLGLTDLPRSLIATVLPLRRPVVLDADALSMFHKTPAELFDMLHEKAVLTPHRGEFARLFPDLDQKLKQEPQKGPAYSKVDAVRAAARRAGCTVLLKGADTVMAAPDGRCSIHSAQYDRAAPWLATAGSGDVLSGMITGLMARGLAPLTACETASWLHTQCALMFGPGLIAEDIASQIPAVLRDRGIRTPSAG</sequence>
<dbReference type="PROSITE" id="PS01050">
    <property type="entry name" value="YJEF_C_2"/>
    <property type="match status" value="1"/>
</dbReference>
<dbReference type="PROSITE" id="PS51383">
    <property type="entry name" value="YJEF_C_3"/>
    <property type="match status" value="1"/>
</dbReference>
<evidence type="ECO:0000256" key="16">
    <source>
        <dbReference type="ARBA" id="ARBA00049209"/>
    </source>
</evidence>
<evidence type="ECO:0000256" key="5">
    <source>
        <dbReference type="ARBA" id="ARBA00022723"/>
    </source>
</evidence>
<dbReference type="HAMAP" id="MF_01965">
    <property type="entry name" value="NADHX_dehydratase"/>
    <property type="match status" value="1"/>
</dbReference>
<comment type="catalytic activity">
    <reaction evidence="1 18 19">
        <text>(6R)-NADHX = (6S)-NADHX</text>
        <dbReference type="Rhea" id="RHEA:32215"/>
        <dbReference type="ChEBI" id="CHEBI:64074"/>
        <dbReference type="ChEBI" id="CHEBI:64075"/>
        <dbReference type="EC" id="5.1.99.6"/>
    </reaction>
</comment>
<keyword evidence="13" id="KW-0511">Multifunctional enzyme</keyword>
<evidence type="ECO:0000259" key="20">
    <source>
        <dbReference type="PROSITE" id="PS51383"/>
    </source>
</evidence>
<evidence type="ECO:0000256" key="1">
    <source>
        <dbReference type="ARBA" id="ARBA00000013"/>
    </source>
</evidence>
<evidence type="ECO:0000256" key="8">
    <source>
        <dbReference type="ARBA" id="ARBA00022857"/>
    </source>
</evidence>
<dbReference type="PANTHER" id="PTHR12592">
    <property type="entry name" value="ATP-DEPENDENT (S)-NAD(P)H-HYDRATE DEHYDRATASE FAMILY MEMBER"/>
    <property type="match status" value="1"/>
</dbReference>
<dbReference type="RefSeq" id="WP_284484748.1">
    <property type="nucleotide sequence ID" value="NZ_JASNJE010000006.1"/>
</dbReference>
<feature type="binding site" evidence="17">
    <location>
        <position position="381"/>
    </location>
    <ligand>
        <name>(6S)-NADPHX</name>
        <dbReference type="ChEBI" id="CHEBI:64076"/>
    </ligand>
</feature>
<feature type="binding site" evidence="18">
    <location>
        <position position="63"/>
    </location>
    <ligand>
        <name>K(+)</name>
        <dbReference type="ChEBI" id="CHEBI:29103"/>
    </ligand>
</feature>
<evidence type="ECO:0000256" key="11">
    <source>
        <dbReference type="ARBA" id="ARBA00023235"/>
    </source>
</evidence>
<keyword evidence="11 18" id="KW-0413">Isomerase</keyword>
<dbReference type="InterPro" id="IPR029056">
    <property type="entry name" value="Ribokinase-like"/>
</dbReference>
<dbReference type="Gene3D" id="3.40.1190.20">
    <property type="match status" value="1"/>
</dbReference>
<comment type="similarity">
    <text evidence="17">Belongs to the NnrD/CARKD family.</text>
</comment>
<evidence type="ECO:0000256" key="12">
    <source>
        <dbReference type="ARBA" id="ARBA00023239"/>
    </source>
</evidence>
<dbReference type="SUPFAM" id="SSF64153">
    <property type="entry name" value="YjeF N-terminal domain-like"/>
    <property type="match status" value="1"/>
</dbReference>
<evidence type="ECO:0000256" key="2">
    <source>
        <dbReference type="ARBA" id="ARBA00000909"/>
    </source>
</evidence>
<feature type="binding site" evidence="17">
    <location>
        <position position="267"/>
    </location>
    <ligand>
        <name>(6S)-NADPHX</name>
        <dbReference type="ChEBI" id="CHEBI:64076"/>
    </ligand>
</feature>
<keyword evidence="7 17" id="KW-0067">ATP-binding</keyword>
<evidence type="ECO:0000256" key="7">
    <source>
        <dbReference type="ARBA" id="ARBA00022840"/>
    </source>
</evidence>
<feature type="binding site" evidence="17">
    <location>
        <position position="330"/>
    </location>
    <ligand>
        <name>(6S)-NADPHX</name>
        <dbReference type="ChEBI" id="CHEBI:64076"/>
    </ligand>
</feature>
<keyword evidence="12 17" id="KW-0456">Lyase</keyword>
<organism evidence="22 23">
    <name type="scientific">Sedimentitalea xiamensis</name>
    <dbReference type="NCBI Taxonomy" id="3050037"/>
    <lineage>
        <taxon>Bacteria</taxon>
        <taxon>Pseudomonadati</taxon>
        <taxon>Pseudomonadota</taxon>
        <taxon>Alphaproteobacteria</taxon>
        <taxon>Rhodobacterales</taxon>
        <taxon>Paracoccaceae</taxon>
        <taxon>Sedimentitalea</taxon>
    </lineage>
</organism>
<dbReference type="CDD" id="cd01171">
    <property type="entry name" value="YXKO-related"/>
    <property type="match status" value="1"/>
</dbReference>
<keyword evidence="9 18" id="KW-0630">Potassium</keyword>
<dbReference type="NCBIfam" id="TIGR00197">
    <property type="entry name" value="yjeF_nterm"/>
    <property type="match status" value="1"/>
</dbReference>
<keyword evidence="8 17" id="KW-0521">NADP</keyword>
<evidence type="ECO:0000256" key="14">
    <source>
        <dbReference type="ARBA" id="ARBA00025153"/>
    </source>
</evidence>
<comment type="cofactor">
    <cofactor evidence="18 19">
        <name>K(+)</name>
        <dbReference type="ChEBI" id="CHEBI:29103"/>
    </cofactor>
    <text evidence="18 19">Binds 1 potassium ion per subunit.</text>
</comment>
<evidence type="ECO:0000313" key="22">
    <source>
        <dbReference type="EMBL" id="MDK3072806.1"/>
    </source>
</evidence>
<comment type="similarity">
    <text evidence="4 19">In the C-terminal section; belongs to the NnrD/CARKD family.</text>
</comment>
<dbReference type="InterPro" id="IPR017953">
    <property type="entry name" value="Carbohydrate_kinase_pred_CS"/>
</dbReference>
<evidence type="ECO:0000256" key="17">
    <source>
        <dbReference type="HAMAP-Rule" id="MF_01965"/>
    </source>
</evidence>
<dbReference type="Pfam" id="PF01256">
    <property type="entry name" value="Carb_kinase"/>
    <property type="match status" value="1"/>
</dbReference>
<dbReference type="PANTHER" id="PTHR12592:SF0">
    <property type="entry name" value="ATP-DEPENDENT (S)-NAD(P)H-HYDRATE DEHYDRATASE"/>
    <property type="match status" value="1"/>
</dbReference>
<comment type="cofactor">
    <cofactor evidence="17">
        <name>Mg(2+)</name>
        <dbReference type="ChEBI" id="CHEBI:18420"/>
    </cofactor>
</comment>
<dbReference type="Gene3D" id="3.40.50.10260">
    <property type="entry name" value="YjeF N-terminal domain"/>
    <property type="match status" value="1"/>
</dbReference>
<comment type="function">
    <text evidence="14 19">Bifunctional enzyme that catalyzes the epimerization of the S- and R-forms of NAD(P)HX and the dehydration of the S-form of NAD(P)HX at the expense of ADP, which is converted to AMP. This allows the repair of both epimers of NAD(P)HX, a damaged form of NAD(P)H that is a result of enzymatic or heat-dependent hydration.</text>
</comment>
<evidence type="ECO:0000256" key="15">
    <source>
        <dbReference type="ARBA" id="ARBA00048238"/>
    </source>
</evidence>
<dbReference type="EC" id="4.2.1.136" evidence="19"/>
<comment type="subunit">
    <text evidence="17">Homotetramer.</text>
</comment>
<evidence type="ECO:0000256" key="19">
    <source>
        <dbReference type="PIRNR" id="PIRNR017184"/>
    </source>
</evidence>
<dbReference type="InterPro" id="IPR000631">
    <property type="entry name" value="CARKD"/>
</dbReference>
<dbReference type="PIRSF" id="PIRSF017184">
    <property type="entry name" value="Nnr"/>
    <property type="match status" value="1"/>
</dbReference>